<dbReference type="AlphaFoldDB" id="A0A8T0E179"/>
<keyword evidence="2" id="KW-1185">Reference proteome</keyword>
<reference evidence="1" key="1">
    <citation type="journal article" date="2020" name="bioRxiv">
        <title>Chromosome-level reference genome of the European wasp spider Argiope bruennichi: a resource for studies on range expansion and evolutionary adaptation.</title>
        <authorList>
            <person name="Sheffer M.M."/>
            <person name="Hoppe A."/>
            <person name="Krehenwinkel H."/>
            <person name="Uhl G."/>
            <person name="Kuss A.W."/>
            <person name="Jensen L."/>
            <person name="Jensen C."/>
            <person name="Gillespie R.G."/>
            <person name="Hoff K.J."/>
            <person name="Prost S."/>
        </authorList>
    </citation>
    <scope>NUCLEOTIDE SEQUENCE</scope>
</reference>
<evidence type="ECO:0000313" key="2">
    <source>
        <dbReference type="Proteomes" id="UP000807504"/>
    </source>
</evidence>
<organism evidence="1 2">
    <name type="scientific">Argiope bruennichi</name>
    <name type="common">Wasp spider</name>
    <name type="synonym">Aranea bruennichi</name>
    <dbReference type="NCBI Taxonomy" id="94029"/>
    <lineage>
        <taxon>Eukaryota</taxon>
        <taxon>Metazoa</taxon>
        <taxon>Ecdysozoa</taxon>
        <taxon>Arthropoda</taxon>
        <taxon>Chelicerata</taxon>
        <taxon>Arachnida</taxon>
        <taxon>Araneae</taxon>
        <taxon>Araneomorphae</taxon>
        <taxon>Entelegynae</taxon>
        <taxon>Araneoidea</taxon>
        <taxon>Araneidae</taxon>
        <taxon>Argiope</taxon>
    </lineage>
</organism>
<proteinExistence type="predicted"/>
<protein>
    <submittedName>
        <fullName evidence="1">Uncharacterized protein</fullName>
    </submittedName>
</protein>
<gene>
    <name evidence="1" type="ORF">HNY73_022548</name>
</gene>
<evidence type="ECO:0000313" key="1">
    <source>
        <dbReference type="EMBL" id="KAF8764482.1"/>
    </source>
</evidence>
<reference evidence="1" key="2">
    <citation type="submission" date="2020-06" db="EMBL/GenBank/DDBJ databases">
        <authorList>
            <person name="Sheffer M."/>
        </authorList>
    </citation>
    <scope>NUCLEOTIDE SEQUENCE</scope>
</reference>
<sequence length="106" mass="12020">MSGNESAKRLCVEETAMAIEHMQIAPTPSCERFHHLQEMIKICEIKLKEDYARCQALLGMEGNSPRTEMANLELQDTMKRKDQFMGEMLSIPACETPDVCSQNQTP</sequence>
<name>A0A8T0E179_ARGBR</name>
<comment type="caution">
    <text evidence="1">The sequence shown here is derived from an EMBL/GenBank/DDBJ whole genome shotgun (WGS) entry which is preliminary data.</text>
</comment>
<dbReference type="Proteomes" id="UP000807504">
    <property type="component" value="Unassembled WGS sequence"/>
</dbReference>
<accession>A0A8T0E179</accession>
<dbReference type="EMBL" id="JABXBU010002231">
    <property type="protein sequence ID" value="KAF8764482.1"/>
    <property type="molecule type" value="Genomic_DNA"/>
</dbReference>